<name>A0AAD2CZI0_EUPCR</name>
<dbReference type="PROSITE" id="PS00028">
    <property type="entry name" value="ZINC_FINGER_C2H2_1"/>
    <property type="match status" value="2"/>
</dbReference>
<reference evidence="8" key="1">
    <citation type="submission" date="2023-07" db="EMBL/GenBank/DDBJ databases">
        <authorList>
            <consortium name="AG Swart"/>
            <person name="Singh M."/>
            <person name="Singh A."/>
            <person name="Seah K."/>
            <person name="Emmerich C."/>
        </authorList>
    </citation>
    <scope>NUCLEOTIDE SEQUENCE</scope>
    <source>
        <strain evidence="8">DP1</strain>
    </source>
</reference>
<evidence type="ECO:0000256" key="6">
    <source>
        <dbReference type="PROSITE-ProRule" id="PRU00042"/>
    </source>
</evidence>
<dbReference type="InterPro" id="IPR013087">
    <property type="entry name" value="Znf_C2H2_type"/>
</dbReference>
<dbReference type="SMART" id="SM00355">
    <property type="entry name" value="ZnF_C2H2"/>
    <property type="match status" value="2"/>
</dbReference>
<keyword evidence="9" id="KW-1185">Reference proteome</keyword>
<accession>A0AAD2CZI0</accession>
<evidence type="ECO:0000256" key="2">
    <source>
        <dbReference type="ARBA" id="ARBA00022737"/>
    </source>
</evidence>
<protein>
    <recommendedName>
        <fullName evidence="7">C2H2-type domain-containing protein</fullName>
    </recommendedName>
</protein>
<dbReference type="InterPro" id="IPR036236">
    <property type="entry name" value="Znf_C2H2_sf"/>
</dbReference>
<evidence type="ECO:0000256" key="5">
    <source>
        <dbReference type="ARBA" id="ARBA00023242"/>
    </source>
</evidence>
<organism evidence="8 9">
    <name type="scientific">Euplotes crassus</name>
    <dbReference type="NCBI Taxonomy" id="5936"/>
    <lineage>
        <taxon>Eukaryota</taxon>
        <taxon>Sar</taxon>
        <taxon>Alveolata</taxon>
        <taxon>Ciliophora</taxon>
        <taxon>Intramacronucleata</taxon>
        <taxon>Spirotrichea</taxon>
        <taxon>Hypotrichia</taxon>
        <taxon>Euplotida</taxon>
        <taxon>Euplotidae</taxon>
        <taxon>Moneuplotes</taxon>
    </lineage>
</organism>
<evidence type="ECO:0000256" key="3">
    <source>
        <dbReference type="ARBA" id="ARBA00022771"/>
    </source>
</evidence>
<sequence length="200" mass="22713">MNTENQVNEILYLADSQPIHPLSPIQLPIIYHKISQTEVAVLCSPFISTPPPPPLNSLKCQPPIPETSKAPIQPSLASKLDQATERLNKSPTLPPTNLARSKTSKPIKLSQINEIGILKNFQCNVYSKRCGPKRTKKYIQCRYQNCAKIFTRTWNFIDHARMHLGIKPYRCSLCGAQFTQKCNLNSHISKIHTERRLNNQ</sequence>
<proteinExistence type="predicted"/>
<dbReference type="GO" id="GO:0000978">
    <property type="term" value="F:RNA polymerase II cis-regulatory region sequence-specific DNA binding"/>
    <property type="evidence" value="ECO:0007669"/>
    <property type="project" value="TreeGrafter"/>
</dbReference>
<dbReference type="SUPFAM" id="SSF57667">
    <property type="entry name" value="beta-beta-alpha zinc fingers"/>
    <property type="match status" value="1"/>
</dbReference>
<keyword evidence="3 6" id="KW-0863">Zinc-finger</keyword>
<dbReference type="PANTHER" id="PTHR23235">
    <property type="entry name" value="KRUEPPEL-LIKE TRANSCRIPTION FACTOR"/>
    <property type="match status" value="1"/>
</dbReference>
<dbReference type="GO" id="GO:0008270">
    <property type="term" value="F:zinc ion binding"/>
    <property type="evidence" value="ECO:0007669"/>
    <property type="project" value="UniProtKB-KW"/>
</dbReference>
<feature type="domain" description="C2H2-type" evidence="7">
    <location>
        <begin position="139"/>
        <end position="168"/>
    </location>
</feature>
<keyword evidence="4" id="KW-0862">Zinc</keyword>
<keyword evidence="2" id="KW-0677">Repeat</keyword>
<feature type="domain" description="C2H2-type" evidence="7">
    <location>
        <begin position="169"/>
        <end position="197"/>
    </location>
</feature>
<dbReference type="FunFam" id="3.30.160.60:FF:002343">
    <property type="entry name" value="Zinc finger protein 33A"/>
    <property type="match status" value="1"/>
</dbReference>
<dbReference type="Proteomes" id="UP001295684">
    <property type="component" value="Unassembled WGS sequence"/>
</dbReference>
<comment type="caution">
    <text evidence="8">The sequence shown here is derived from an EMBL/GenBank/DDBJ whole genome shotgun (WGS) entry which is preliminary data.</text>
</comment>
<gene>
    <name evidence="8" type="ORF">ECRASSUSDP1_LOCUS16831</name>
</gene>
<keyword evidence="1" id="KW-0479">Metal-binding</keyword>
<evidence type="ECO:0000259" key="7">
    <source>
        <dbReference type="PROSITE" id="PS50157"/>
    </source>
</evidence>
<dbReference type="AlphaFoldDB" id="A0AAD2CZI0"/>
<dbReference type="GO" id="GO:0000981">
    <property type="term" value="F:DNA-binding transcription factor activity, RNA polymerase II-specific"/>
    <property type="evidence" value="ECO:0007669"/>
    <property type="project" value="TreeGrafter"/>
</dbReference>
<evidence type="ECO:0000256" key="4">
    <source>
        <dbReference type="ARBA" id="ARBA00022833"/>
    </source>
</evidence>
<evidence type="ECO:0000313" key="9">
    <source>
        <dbReference type="Proteomes" id="UP001295684"/>
    </source>
</evidence>
<dbReference type="PROSITE" id="PS50157">
    <property type="entry name" value="ZINC_FINGER_C2H2_2"/>
    <property type="match status" value="2"/>
</dbReference>
<evidence type="ECO:0000313" key="8">
    <source>
        <dbReference type="EMBL" id="CAI2375469.1"/>
    </source>
</evidence>
<dbReference type="EMBL" id="CAMPGE010016956">
    <property type="protein sequence ID" value="CAI2375469.1"/>
    <property type="molecule type" value="Genomic_DNA"/>
</dbReference>
<dbReference type="PANTHER" id="PTHR23235:SF142">
    <property type="entry name" value="ZINC FINGER PROTEIN 384"/>
    <property type="match status" value="1"/>
</dbReference>
<evidence type="ECO:0000256" key="1">
    <source>
        <dbReference type="ARBA" id="ARBA00022723"/>
    </source>
</evidence>
<keyword evidence="5" id="KW-0539">Nucleus</keyword>
<dbReference type="Gene3D" id="3.30.160.60">
    <property type="entry name" value="Classic Zinc Finger"/>
    <property type="match status" value="2"/>
</dbReference>